<dbReference type="OrthoDB" id="9933016at2"/>
<dbReference type="Proteomes" id="UP000241074">
    <property type="component" value="Chromosome"/>
</dbReference>
<keyword evidence="4" id="KW-1185">Reference proteome</keyword>
<dbReference type="InterPro" id="IPR032816">
    <property type="entry name" value="VTT_dom"/>
</dbReference>
<dbReference type="GO" id="GO:0005886">
    <property type="term" value="C:plasma membrane"/>
    <property type="evidence" value="ECO:0007669"/>
    <property type="project" value="UniProtKB-ARBA"/>
</dbReference>
<keyword evidence="1" id="KW-0812">Transmembrane</keyword>
<reference evidence="3 4" key="1">
    <citation type="submission" date="2018-03" db="EMBL/GenBank/DDBJ databases">
        <title>Ahniella affigens gen. nov., sp. nov., a gammaproteobacterium isolated from sandy soil near a stream.</title>
        <authorList>
            <person name="Ko Y."/>
            <person name="Kim J.-H."/>
        </authorList>
    </citation>
    <scope>NUCLEOTIDE SEQUENCE [LARGE SCALE GENOMIC DNA]</scope>
    <source>
        <strain evidence="3 4">D13</strain>
    </source>
</reference>
<dbReference type="Pfam" id="PF09335">
    <property type="entry name" value="VTT_dom"/>
    <property type="match status" value="1"/>
</dbReference>
<keyword evidence="1" id="KW-1133">Transmembrane helix</keyword>
<dbReference type="EMBL" id="CP027860">
    <property type="protein sequence ID" value="AVP96678.1"/>
    <property type="molecule type" value="Genomic_DNA"/>
</dbReference>
<feature type="transmembrane region" description="Helical" evidence="1">
    <location>
        <begin position="62"/>
        <end position="89"/>
    </location>
</feature>
<gene>
    <name evidence="3" type="ORF">C7S18_05430</name>
</gene>
<keyword evidence="1" id="KW-0472">Membrane</keyword>
<evidence type="ECO:0000259" key="2">
    <source>
        <dbReference type="Pfam" id="PF09335"/>
    </source>
</evidence>
<feature type="transmembrane region" description="Helical" evidence="1">
    <location>
        <begin position="22"/>
        <end position="42"/>
    </location>
</feature>
<feature type="transmembrane region" description="Helical" evidence="1">
    <location>
        <begin position="205"/>
        <end position="225"/>
    </location>
</feature>
<feature type="domain" description="VTT" evidence="2">
    <location>
        <begin position="80"/>
        <end position="185"/>
    </location>
</feature>
<dbReference type="AlphaFoldDB" id="A0A2P1PPB2"/>
<organism evidence="3 4">
    <name type="scientific">Ahniella affigens</name>
    <dbReference type="NCBI Taxonomy" id="2021234"/>
    <lineage>
        <taxon>Bacteria</taxon>
        <taxon>Pseudomonadati</taxon>
        <taxon>Pseudomonadota</taxon>
        <taxon>Gammaproteobacteria</taxon>
        <taxon>Lysobacterales</taxon>
        <taxon>Rhodanobacteraceae</taxon>
        <taxon>Ahniella</taxon>
    </lineage>
</organism>
<protein>
    <recommendedName>
        <fullName evidence="2">VTT domain-containing protein</fullName>
    </recommendedName>
</protein>
<dbReference type="KEGG" id="xba:C7S18_05430"/>
<proteinExistence type="predicted"/>
<feature type="transmembrane region" description="Helical" evidence="1">
    <location>
        <begin position="95"/>
        <end position="117"/>
    </location>
</feature>
<accession>A0A2P1PPB2</accession>
<feature type="transmembrane region" description="Helical" evidence="1">
    <location>
        <begin position="173"/>
        <end position="193"/>
    </location>
</feature>
<reference evidence="3 4" key="2">
    <citation type="submission" date="2018-03" db="EMBL/GenBank/DDBJ databases">
        <authorList>
            <person name="Keele B.F."/>
        </authorList>
    </citation>
    <scope>NUCLEOTIDE SEQUENCE [LARGE SCALE GENOMIC DNA]</scope>
    <source>
        <strain evidence="3 4">D13</strain>
    </source>
</reference>
<sequence length="244" mass="26359">MGAAMNRATFESVPEPSPVSTWWRAMLLSVTLLGAVLVPFALWGDALEHAAPMWLANHQGPLWLAALGILLLIADVLLPIPSSVVAMALCWSLGPWLGGCCVAVGSFLSFATGYGLGRIVPEPRLRRFIGARAWDRLRDRAGRSELWWIVLSRPLPVFAELSALLAGVWRLPLISSLGAAAAASLGLGVLYGGSAWLGARSPSTLLSLLLLSCLPTAFWLLHRWWLWRVAAGAHSTEVHTERLS</sequence>
<evidence type="ECO:0000313" key="3">
    <source>
        <dbReference type="EMBL" id="AVP96678.1"/>
    </source>
</evidence>
<evidence type="ECO:0000256" key="1">
    <source>
        <dbReference type="SAM" id="Phobius"/>
    </source>
</evidence>
<name>A0A2P1PPB2_9GAMM</name>
<evidence type="ECO:0000313" key="4">
    <source>
        <dbReference type="Proteomes" id="UP000241074"/>
    </source>
</evidence>